<dbReference type="InterPro" id="IPR020845">
    <property type="entry name" value="AMP-binding_CS"/>
</dbReference>
<evidence type="ECO:0000259" key="4">
    <source>
        <dbReference type="Pfam" id="PF00501"/>
    </source>
</evidence>
<dbReference type="SUPFAM" id="SSF56801">
    <property type="entry name" value="Acetyl-CoA synthetase-like"/>
    <property type="match status" value="1"/>
</dbReference>
<protein>
    <submittedName>
        <fullName evidence="6">Acyl-CoA synthetase</fullName>
    </submittedName>
</protein>
<dbReference type="Proteomes" id="UP000650511">
    <property type="component" value="Unassembled WGS sequence"/>
</dbReference>
<evidence type="ECO:0000256" key="1">
    <source>
        <dbReference type="ARBA" id="ARBA00006432"/>
    </source>
</evidence>
<dbReference type="InterPro" id="IPR000873">
    <property type="entry name" value="AMP-dep_synth/lig_dom"/>
</dbReference>
<evidence type="ECO:0000313" key="7">
    <source>
        <dbReference type="Proteomes" id="UP000650511"/>
    </source>
</evidence>
<keyword evidence="7" id="KW-1185">Reference proteome</keyword>
<dbReference type="Gene3D" id="3.40.50.12780">
    <property type="entry name" value="N-terminal domain of ligase-like"/>
    <property type="match status" value="1"/>
</dbReference>
<reference evidence="6" key="2">
    <citation type="submission" date="2020-09" db="EMBL/GenBank/DDBJ databases">
        <authorList>
            <person name="Sun Q."/>
            <person name="Zhou Y."/>
        </authorList>
    </citation>
    <scope>NUCLEOTIDE SEQUENCE</scope>
    <source>
        <strain evidence="6">CGMCC 1.14988</strain>
    </source>
</reference>
<dbReference type="GO" id="GO:0006631">
    <property type="term" value="P:fatty acid metabolic process"/>
    <property type="evidence" value="ECO:0007669"/>
    <property type="project" value="TreeGrafter"/>
</dbReference>
<dbReference type="InterPro" id="IPR042099">
    <property type="entry name" value="ANL_N_sf"/>
</dbReference>
<dbReference type="PROSITE" id="PS00455">
    <property type="entry name" value="AMP_BINDING"/>
    <property type="match status" value="1"/>
</dbReference>
<feature type="region of interest" description="Disordered" evidence="3">
    <location>
        <begin position="309"/>
        <end position="331"/>
    </location>
</feature>
<dbReference type="GO" id="GO:0031956">
    <property type="term" value="F:medium-chain fatty acid-CoA ligase activity"/>
    <property type="evidence" value="ECO:0007669"/>
    <property type="project" value="TreeGrafter"/>
</dbReference>
<proteinExistence type="inferred from homology"/>
<evidence type="ECO:0000313" key="6">
    <source>
        <dbReference type="EMBL" id="GGI05194.1"/>
    </source>
</evidence>
<dbReference type="PANTHER" id="PTHR43201">
    <property type="entry name" value="ACYL-COA SYNTHETASE"/>
    <property type="match status" value="1"/>
</dbReference>
<dbReference type="Gene3D" id="3.40.50.1820">
    <property type="entry name" value="alpha/beta hydrolase"/>
    <property type="match status" value="1"/>
</dbReference>
<feature type="domain" description="AMP-dependent synthetase/ligase" evidence="4">
    <location>
        <begin position="365"/>
        <end position="737"/>
    </location>
</feature>
<dbReference type="AlphaFoldDB" id="A0A8J3ACL8"/>
<feature type="domain" description="AB hydrolase-1" evidence="5">
    <location>
        <begin position="56"/>
        <end position="292"/>
    </location>
</feature>
<gene>
    <name evidence="6" type="ORF">GCM10011354_12880</name>
</gene>
<comment type="similarity">
    <text evidence="1">Belongs to the ATP-dependent AMP-binding enzyme family.</text>
</comment>
<dbReference type="Pfam" id="PF00561">
    <property type="entry name" value="Abhydrolase_1"/>
    <property type="match status" value="1"/>
</dbReference>
<sequence length="897" mass="92741">MVSAGTPIPASLPPTDLPGLDPAWSHLVEAVDAHGVLRTWHVLYTQAPGDPEPVGTLLCVHGNPTWSYLWRHVLAAPPPGWRVLAVDQLEMGYSERTGVDRRLGDRVADLGKLTDALELTGPVVTVAHDWGGPVALGWALAHREQLAGVVLTNTAVHQPDGAAAPRLIELARTPALLTTVCERTPTFVRGATVLSRVRGDRAVRDAYAAPYPSAAHRRGVAAFVRDIPLEADHPTAPVLDGIADGLDALADVPALLLWGGADPVFGDRYLHDLEARLPHAQVHRDGRANHLTPEDLEVAAHVRTFVATTRRSADASSDDGRSGDAGDADDAARSARVPVWARLDDPTIAERPAIVELPSRADASGPGAEATGAPRVLTFGALARRVRAVAAGLADLGVAPGDRVALVVPPGRDLATALYACWRIGAVVVLVDAGLGPRGMTSALRSAAPDHLIGIRRALAGALALRWPGRRIAAGPVPRALATAAQVAADLDGLAERGEALLASAGDAALPPAPQADDDAAVAFTSGSTGPAKGVAYRHRQLEAQRDALVATYDVGEDDRLVAAFAPFALYGPAMGVTSAVPDMDVTAPSTLTAAALADAVAAVDATLVFASPAALVNVRATAQDVPPRHRTALAGVRLLLSAGAPVPSELLRELTELMPVAEPHTPYGMTEALPVADISLAGIEAAGEGDGVCVGAPLTGVEVAVAPLDASGVAAAVPTDELDVVGELCVRAAHVKDRYDRLWATEVASATPAGWHRTGDVGHLDAQGRVWVEGRLVHVIVTADGVVTPVGIERRVERLSDASTGTRVRLAAAVGVGPTGTQHVVVVVQSDPPARRAGLAPRALTDAVRSAVDVPVAAVLTVPRIPVDIRHNSKIDRTAVAAWASAVLAGERAAAP</sequence>
<evidence type="ECO:0000256" key="2">
    <source>
        <dbReference type="ARBA" id="ARBA00022598"/>
    </source>
</evidence>
<dbReference type="PANTHER" id="PTHR43201:SF5">
    <property type="entry name" value="MEDIUM-CHAIN ACYL-COA LIGASE ACSF2, MITOCHONDRIAL"/>
    <property type="match status" value="1"/>
</dbReference>
<dbReference type="InterPro" id="IPR000073">
    <property type="entry name" value="AB_hydrolase_1"/>
</dbReference>
<organism evidence="6 7">
    <name type="scientific">Egicoccus halophilus</name>
    <dbReference type="NCBI Taxonomy" id="1670830"/>
    <lineage>
        <taxon>Bacteria</taxon>
        <taxon>Bacillati</taxon>
        <taxon>Actinomycetota</taxon>
        <taxon>Nitriliruptoria</taxon>
        <taxon>Egicoccales</taxon>
        <taxon>Egicoccaceae</taxon>
        <taxon>Egicoccus</taxon>
    </lineage>
</organism>
<accession>A0A8J3ACL8</accession>
<dbReference type="OrthoDB" id="812569at2"/>
<dbReference type="EMBL" id="BMHA01000004">
    <property type="protein sequence ID" value="GGI05194.1"/>
    <property type="molecule type" value="Genomic_DNA"/>
</dbReference>
<reference evidence="6" key="1">
    <citation type="journal article" date="2014" name="Int. J. Syst. Evol. Microbiol.">
        <title>Complete genome sequence of Corynebacterium casei LMG S-19264T (=DSM 44701T), isolated from a smear-ripened cheese.</title>
        <authorList>
            <consortium name="US DOE Joint Genome Institute (JGI-PGF)"/>
            <person name="Walter F."/>
            <person name="Albersmeier A."/>
            <person name="Kalinowski J."/>
            <person name="Ruckert C."/>
        </authorList>
    </citation>
    <scope>NUCLEOTIDE SEQUENCE</scope>
    <source>
        <strain evidence="6">CGMCC 1.14988</strain>
    </source>
</reference>
<name>A0A8J3ACL8_9ACTN</name>
<keyword evidence="2" id="KW-0436">Ligase</keyword>
<comment type="caution">
    <text evidence="6">The sequence shown here is derived from an EMBL/GenBank/DDBJ whole genome shotgun (WGS) entry which is preliminary data.</text>
</comment>
<dbReference type="Pfam" id="PF00501">
    <property type="entry name" value="AMP-binding"/>
    <property type="match status" value="1"/>
</dbReference>
<evidence type="ECO:0000259" key="5">
    <source>
        <dbReference type="Pfam" id="PF00561"/>
    </source>
</evidence>
<dbReference type="InterPro" id="IPR029058">
    <property type="entry name" value="AB_hydrolase_fold"/>
</dbReference>
<evidence type="ECO:0000256" key="3">
    <source>
        <dbReference type="SAM" id="MobiDB-lite"/>
    </source>
</evidence>
<dbReference type="SUPFAM" id="SSF53474">
    <property type="entry name" value="alpha/beta-Hydrolases"/>
    <property type="match status" value="1"/>
</dbReference>